<dbReference type="SUPFAM" id="SSF51182">
    <property type="entry name" value="RmlC-like cupins"/>
    <property type="match status" value="1"/>
</dbReference>
<proteinExistence type="predicted"/>
<organism evidence="2 3">
    <name type="scientific">Planococcus glaciei</name>
    <dbReference type="NCBI Taxonomy" id="459472"/>
    <lineage>
        <taxon>Bacteria</taxon>
        <taxon>Bacillati</taxon>
        <taxon>Bacillota</taxon>
        <taxon>Bacilli</taxon>
        <taxon>Bacillales</taxon>
        <taxon>Caryophanaceae</taxon>
        <taxon>Planococcus</taxon>
    </lineage>
</organism>
<dbReference type="Pfam" id="PF07883">
    <property type="entry name" value="Cupin_2"/>
    <property type="match status" value="1"/>
</dbReference>
<name>A0A7H8QDJ7_9BACL</name>
<evidence type="ECO:0000259" key="1">
    <source>
        <dbReference type="Pfam" id="PF07883"/>
    </source>
</evidence>
<dbReference type="InterPro" id="IPR013096">
    <property type="entry name" value="Cupin_2"/>
</dbReference>
<dbReference type="RefSeq" id="WP_051413834.1">
    <property type="nucleotide sequence ID" value="NZ_CP051177.1"/>
</dbReference>
<dbReference type="AlphaFoldDB" id="A0A7H8QDJ7"/>
<sequence>MAPQQTITNLRSGQRMIFRQTAKDTNGQLLEIETFNPPSTEKEPEHIHPKQESSAEVLSGEVRFSINGRVQIVKAGEKIDIPPGVPHYFWNEGPMEAHTIQRFTPALTIEQFLRSYFALANAGKLDNNGMPPLLITSHLGLQHQDDIRVTKPPWIVQKILYTILIPVRVILRNTKR</sequence>
<dbReference type="PANTHER" id="PTHR36440">
    <property type="entry name" value="PUTATIVE (AFU_ORTHOLOGUE AFUA_8G07350)-RELATED"/>
    <property type="match status" value="1"/>
</dbReference>
<dbReference type="InterPro" id="IPR011051">
    <property type="entry name" value="RmlC_Cupin_sf"/>
</dbReference>
<dbReference type="InterPro" id="IPR053146">
    <property type="entry name" value="QDO-like"/>
</dbReference>
<dbReference type="PANTHER" id="PTHR36440:SF1">
    <property type="entry name" value="PUTATIVE (AFU_ORTHOLOGUE AFUA_8G07350)-RELATED"/>
    <property type="match status" value="1"/>
</dbReference>
<evidence type="ECO:0000313" key="2">
    <source>
        <dbReference type="EMBL" id="QKX52078.1"/>
    </source>
</evidence>
<dbReference type="Proteomes" id="UP000509222">
    <property type="component" value="Chromosome"/>
</dbReference>
<keyword evidence="3" id="KW-1185">Reference proteome</keyword>
<dbReference type="InterPro" id="IPR014710">
    <property type="entry name" value="RmlC-like_jellyroll"/>
</dbReference>
<accession>A0A7H8QDJ7</accession>
<evidence type="ECO:0000313" key="3">
    <source>
        <dbReference type="Proteomes" id="UP000509222"/>
    </source>
</evidence>
<gene>
    <name evidence="2" type="ORF">HF394_16675</name>
</gene>
<protein>
    <submittedName>
        <fullName evidence="2">Cupin domain-containing protein</fullName>
    </submittedName>
</protein>
<dbReference type="Gene3D" id="2.60.120.10">
    <property type="entry name" value="Jelly Rolls"/>
    <property type="match status" value="1"/>
</dbReference>
<dbReference type="EMBL" id="CP051177">
    <property type="protein sequence ID" value="QKX52078.1"/>
    <property type="molecule type" value="Genomic_DNA"/>
</dbReference>
<reference evidence="3" key="1">
    <citation type="submission" date="2020-06" db="EMBL/GenBank/DDBJ databases">
        <title>Isolation of Planomicrobium glaciei.</title>
        <authorList>
            <person name="Malisova L."/>
            <person name="Safrankova R."/>
            <person name="Jakubu V."/>
            <person name="Spanelova P."/>
        </authorList>
    </citation>
    <scope>NUCLEOTIDE SEQUENCE [LARGE SCALE GENOMIC DNA]</scope>
    <source>
        <strain evidence="3">NRL-ATB46093</strain>
    </source>
</reference>
<feature type="domain" description="Cupin type-2" evidence="1">
    <location>
        <begin position="37"/>
        <end position="97"/>
    </location>
</feature>